<feature type="region of interest" description="Disordered" evidence="1">
    <location>
        <begin position="236"/>
        <end position="272"/>
    </location>
</feature>
<feature type="compositionally biased region" description="Polar residues" evidence="1">
    <location>
        <begin position="111"/>
        <end position="120"/>
    </location>
</feature>
<comment type="caution">
    <text evidence="3">The sequence shown here is derived from an EMBL/GenBank/DDBJ whole genome shotgun (WGS) entry which is preliminary data.</text>
</comment>
<dbReference type="PROSITE" id="PS50181">
    <property type="entry name" value="FBOX"/>
    <property type="match status" value="1"/>
</dbReference>
<dbReference type="Gene3D" id="1.20.1280.50">
    <property type="match status" value="1"/>
</dbReference>
<feature type="compositionally biased region" description="Basic residues" evidence="1">
    <location>
        <begin position="124"/>
        <end position="137"/>
    </location>
</feature>
<dbReference type="AlphaFoldDB" id="A0AAV5S838"/>
<feature type="compositionally biased region" description="Polar residues" evidence="1">
    <location>
        <begin position="432"/>
        <end position="451"/>
    </location>
</feature>
<feature type="region of interest" description="Disordered" evidence="1">
    <location>
        <begin position="62"/>
        <end position="144"/>
    </location>
</feature>
<protein>
    <submittedName>
        <fullName evidence="3">Cos111 protein</fullName>
    </submittedName>
</protein>
<dbReference type="InterPro" id="IPR001810">
    <property type="entry name" value="F-box_dom"/>
</dbReference>
<evidence type="ECO:0000256" key="1">
    <source>
        <dbReference type="SAM" id="MobiDB-lite"/>
    </source>
</evidence>
<feature type="compositionally biased region" description="Low complexity" evidence="1">
    <location>
        <begin position="93"/>
        <end position="102"/>
    </location>
</feature>
<feature type="compositionally biased region" description="Low complexity" evidence="1">
    <location>
        <begin position="453"/>
        <end position="463"/>
    </location>
</feature>
<name>A0AAV5S838_MAUHU</name>
<feature type="compositionally biased region" description="Low complexity" evidence="1">
    <location>
        <begin position="364"/>
        <end position="390"/>
    </location>
</feature>
<evidence type="ECO:0000313" key="4">
    <source>
        <dbReference type="Proteomes" id="UP001377567"/>
    </source>
</evidence>
<feature type="compositionally biased region" description="Basic residues" evidence="1">
    <location>
        <begin position="326"/>
        <end position="340"/>
    </location>
</feature>
<dbReference type="CDD" id="cd09917">
    <property type="entry name" value="F-box_SF"/>
    <property type="match status" value="1"/>
</dbReference>
<dbReference type="SUPFAM" id="SSF81383">
    <property type="entry name" value="F-box domain"/>
    <property type="match status" value="1"/>
</dbReference>
<dbReference type="Proteomes" id="UP001377567">
    <property type="component" value="Unassembled WGS sequence"/>
</dbReference>
<feature type="compositionally biased region" description="Polar residues" evidence="1">
    <location>
        <begin position="346"/>
        <end position="360"/>
    </location>
</feature>
<feature type="domain" description="F-box" evidence="2">
    <location>
        <begin position="156"/>
        <end position="189"/>
    </location>
</feature>
<organism evidence="3 4">
    <name type="scientific">Maudiozyma humilis</name>
    <name type="common">Sour dough yeast</name>
    <name type="synonym">Kazachstania humilis</name>
    <dbReference type="NCBI Taxonomy" id="51915"/>
    <lineage>
        <taxon>Eukaryota</taxon>
        <taxon>Fungi</taxon>
        <taxon>Dikarya</taxon>
        <taxon>Ascomycota</taxon>
        <taxon>Saccharomycotina</taxon>
        <taxon>Saccharomycetes</taxon>
        <taxon>Saccharomycetales</taxon>
        <taxon>Saccharomycetaceae</taxon>
        <taxon>Maudiozyma</taxon>
    </lineage>
</organism>
<keyword evidence="4" id="KW-1185">Reference proteome</keyword>
<feature type="region of interest" description="Disordered" evidence="1">
    <location>
        <begin position="290"/>
        <end position="463"/>
    </location>
</feature>
<sequence>MTWGHSSVQTVNIVSNNYSRYGTSIYDQLYDRRPKTPSPPPPVYHYRPARIVSETPVPLPAPAAPVVSNTSTDSNASGDSATGTGRRGKLRSTYKSLLTSSSRKLKHTLRGDSSSDTFSIFSGHSRRSKGKGKRKTKNAQATPAPQLFPVEFPAEYLGIQALPAELLGRVLGELPPRDVVSAARVCRHFCAAARPVLYAAPRLTSSYRAAQFVTALRLRPENGRLVRALDLSGLRSGAVPVGGEPEAPSADTDTNTDTETDTETREGSPTQYYEDVAYASWRDWRHRNDPQYSTPALNSYNVKRAGSRRSSRTSSRAGSRPSSRAASRHTSRHSSRHSSRARSASVVSGENATASAATPRSRQRSGSSVSSITSSIMSSLHGSHLSLQSTAESAQDTGGASPKTAEKGSPSPPQSKWYSLKLRARGRRATVGAQTAPTKNPAQVKTVQVKSSAPADTAADATVPTPHPFTSKFLLKYAACRDLPLGHVLHLLHLCPNLTDINLSGLVLANDFAVKRGGSRNTDTPQPFLLPAVRETEVAPHEERLLPAVYMTDSAKGYEAYASGESTPLSRPQHARSRSAGALPVLQSGVNMPGGKMLGGGLGGYAPSGPWLEKVAPEEILARLADLAAERPGQLRSVQLDGSVWCTQAHVARFAFAQYLGATVPPSLSLSFLKCGMNRHNAWSCRGSLRDVVAVLVLADMLRRDDFQLEQLFGVRKVRQLHSDTTHPAVLEVSGIFPVEHCTRPFRLTVVQSTRPTSYTLQHGLSAHNDSLCVRLCVDENSNRVQAANEHLSRDPLKRLDRLAHALVARLRGLRAAELRRTIGENYQGY</sequence>
<feature type="compositionally biased region" description="Polar residues" evidence="1">
    <location>
        <begin position="68"/>
        <end position="83"/>
    </location>
</feature>
<proteinExistence type="predicted"/>
<feature type="compositionally biased region" description="Polar residues" evidence="1">
    <location>
        <begin position="290"/>
        <end position="301"/>
    </location>
</feature>
<feature type="compositionally biased region" description="Low complexity" evidence="1">
    <location>
        <begin position="312"/>
        <end position="325"/>
    </location>
</feature>
<gene>
    <name evidence="3" type="ORF">DAKH74_053250</name>
</gene>
<evidence type="ECO:0000259" key="2">
    <source>
        <dbReference type="PROSITE" id="PS50181"/>
    </source>
</evidence>
<dbReference type="InterPro" id="IPR036047">
    <property type="entry name" value="F-box-like_dom_sf"/>
</dbReference>
<evidence type="ECO:0000313" key="3">
    <source>
        <dbReference type="EMBL" id="GMM58708.1"/>
    </source>
</evidence>
<dbReference type="Pfam" id="PF12937">
    <property type="entry name" value="F-box-like"/>
    <property type="match status" value="1"/>
</dbReference>
<accession>A0AAV5S838</accession>
<dbReference type="EMBL" id="BTGD01000025">
    <property type="protein sequence ID" value="GMM58708.1"/>
    <property type="molecule type" value="Genomic_DNA"/>
</dbReference>
<reference evidence="3 4" key="1">
    <citation type="journal article" date="2023" name="Elife">
        <title>Identification of key yeast species and microbe-microbe interactions impacting larval growth of Drosophila in the wild.</title>
        <authorList>
            <person name="Mure A."/>
            <person name="Sugiura Y."/>
            <person name="Maeda R."/>
            <person name="Honda K."/>
            <person name="Sakurai N."/>
            <person name="Takahashi Y."/>
            <person name="Watada M."/>
            <person name="Katoh T."/>
            <person name="Gotoh A."/>
            <person name="Gotoh Y."/>
            <person name="Taniguchi I."/>
            <person name="Nakamura K."/>
            <person name="Hayashi T."/>
            <person name="Katayama T."/>
            <person name="Uemura T."/>
            <person name="Hattori Y."/>
        </authorList>
    </citation>
    <scope>NUCLEOTIDE SEQUENCE [LARGE SCALE GENOMIC DNA]</scope>
    <source>
        <strain evidence="3 4">KH-74</strain>
    </source>
</reference>